<keyword evidence="1" id="KW-0547">Nucleotide-binding</keyword>
<dbReference type="SUPFAM" id="SSF52540">
    <property type="entry name" value="P-loop containing nucleoside triphosphate hydrolases"/>
    <property type="match status" value="1"/>
</dbReference>
<protein>
    <submittedName>
        <fullName evidence="4">AAA family ATPase</fullName>
    </submittedName>
</protein>
<evidence type="ECO:0000256" key="2">
    <source>
        <dbReference type="ARBA" id="ARBA00022840"/>
    </source>
</evidence>
<accession>A0ABT1LZ39</accession>
<feature type="domain" description="Orc1-like AAA ATPase" evidence="3">
    <location>
        <begin position="7"/>
        <end position="175"/>
    </location>
</feature>
<evidence type="ECO:0000259" key="3">
    <source>
        <dbReference type="Pfam" id="PF13191"/>
    </source>
</evidence>
<dbReference type="RefSeq" id="WP_255059340.1">
    <property type="nucleotide sequence ID" value="NZ_JANDBD010000003.1"/>
</dbReference>
<evidence type="ECO:0000313" key="5">
    <source>
        <dbReference type="Proteomes" id="UP001651690"/>
    </source>
</evidence>
<dbReference type="EMBL" id="JANDBD010000003">
    <property type="protein sequence ID" value="MCP9272161.1"/>
    <property type="molecule type" value="Genomic_DNA"/>
</dbReference>
<dbReference type="PANTHER" id="PTHR16305:SF35">
    <property type="entry name" value="TRANSCRIPTIONAL ACTIVATOR DOMAIN"/>
    <property type="match status" value="1"/>
</dbReference>
<keyword evidence="2" id="KW-0067">ATP-binding</keyword>
<name>A0ABT1LZ39_9MYCO</name>
<dbReference type="Gene3D" id="3.40.50.300">
    <property type="entry name" value="P-loop containing nucleotide triphosphate hydrolases"/>
    <property type="match status" value="1"/>
</dbReference>
<proteinExistence type="predicted"/>
<comment type="caution">
    <text evidence="4">The sequence shown here is derived from an EMBL/GenBank/DDBJ whole genome shotgun (WGS) entry which is preliminary data.</text>
</comment>
<dbReference type="Proteomes" id="UP001651690">
    <property type="component" value="Unassembled WGS sequence"/>
</dbReference>
<dbReference type="PANTHER" id="PTHR16305">
    <property type="entry name" value="TESTICULAR SOLUBLE ADENYLYL CYCLASE"/>
    <property type="match status" value="1"/>
</dbReference>
<gene>
    <name evidence="4" type="ORF">NM203_08180</name>
</gene>
<keyword evidence="5" id="KW-1185">Reference proteome</keyword>
<dbReference type="Pfam" id="PF13191">
    <property type="entry name" value="AAA_16"/>
    <property type="match status" value="1"/>
</dbReference>
<sequence length="1025" mass="109198">MTDARVLFGRDAPLDAVSRVITGARRGEGRLILVSGSAGMGKTSLLRESLRSPSESVLAWGTCLYGGAAPGFWPWTQALNAVVRAVGTDAARAAAGADVGLVATVVSSLGEPAGVESSSRGRMLMLDATLVWLQTLAADRGVVVVLDDLQWVDDSSLELLELAAASAWPSSVSVIGAYRHDELGDRLAERLAAVTARAEHVRLRALGAEAAAQLATVLTGRSLEDREVATLLRRAGGHPLFLRELALAAADGSPADEVPSAIREAIDRRARRLDPRTSRMLGAAALAGSVVMPDVVAATLGCSRAEVEQAVDDAAAAGVLMIADGRTRFAHDLYREVLAASVAPEDRPLLHLAVGRALAARAERVSGVAPSEIARHLRFAVATGGLDEAVRWALRAARTDRASSALPEAAEHLRLLRVSIADAAVNPPAIVLVEVLLAEVDLLARDGRAAEARNLLHQARRAARLADDPRAGAFVALAAAGLGSQFATRRDEVTAELQAALHHVPNADAALRAKLTSTLARELAHSVAEERSQARELAEQALALGRTTGDQDVLADCLLARHDVLWTPGAASERVEVTVELVGLARRGGDPERLAERLLLHANALLENGRVSFDGTLDECLALLARQGQLRHRYTLATRRAFRALLHNELEKAESLIDAAVALGERLREPDTQNVAMSQRLELVRARGAASELVAFADEAVRHWTGAPIHAHAVAAGFNARAGNLADASRHIAAVHDLGTWRAERSYLWSVFVRELAVAAVAVDDRTLCAELLVELEPLADSCGVNGALVAFAGSHAHTAGKLAAALGQHARAEDLLTRACRVYERLGASMSAEARADLDAVQRSAATAASHVLRRRGLDWEVTYDGQTAAVRDCKGMRDIASLVRQPGVEVHVLDLVASGVTSDDAGPIHDRRSADEYRRRIAALAGMREEATEQGDANRLADIDDEHDALVAEIRAGTGFGGRQRAFANNPTERARKAVAGRIRDALRRLEQVLPNAAEHLDRNLVTGIRCSYRGEDRWEITG</sequence>
<dbReference type="InterPro" id="IPR027417">
    <property type="entry name" value="P-loop_NTPase"/>
</dbReference>
<reference evidence="4 5" key="1">
    <citation type="submission" date="2022-06" db="EMBL/GenBank/DDBJ databases">
        <title>Mycolicibacterium sp. CAU 1645 isolated from seawater.</title>
        <authorList>
            <person name="Kim W."/>
        </authorList>
    </citation>
    <scope>NUCLEOTIDE SEQUENCE [LARGE SCALE GENOMIC DNA]</scope>
    <source>
        <strain evidence="4 5">CAU 1645</strain>
    </source>
</reference>
<evidence type="ECO:0000313" key="4">
    <source>
        <dbReference type="EMBL" id="MCP9272161.1"/>
    </source>
</evidence>
<organism evidence="4 5">
    <name type="scientific">Mycolicibacterium arenosum</name>
    <dbReference type="NCBI Taxonomy" id="2952157"/>
    <lineage>
        <taxon>Bacteria</taxon>
        <taxon>Bacillati</taxon>
        <taxon>Actinomycetota</taxon>
        <taxon>Actinomycetes</taxon>
        <taxon>Mycobacteriales</taxon>
        <taxon>Mycobacteriaceae</taxon>
        <taxon>Mycolicibacterium</taxon>
    </lineage>
</organism>
<evidence type="ECO:0000256" key="1">
    <source>
        <dbReference type="ARBA" id="ARBA00022741"/>
    </source>
</evidence>
<dbReference type="InterPro" id="IPR041664">
    <property type="entry name" value="AAA_16"/>
</dbReference>